<gene>
    <name evidence="1" type="ORF">HK097_007326</name>
</gene>
<dbReference type="EMBL" id="JADGJD010000037">
    <property type="protein sequence ID" value="KAJ3056348.1"/>
    <property type="molecule type" value="Genomic_DNA"/>
</dbReference>
<name>A0AAD5X839_9FUNG</name>
<dbReference type="PANTHER" id="PTHR42921:SF1">
    <property type="entry name" value="ACETOACETYL-COA SYNTHETASE"/>
    <property type="match status" value="1"/>
</dbReference>
<dbReference type="Proteomes" id="UP001212841">
    <property type="component" value="Unassembled WGS sequence"/>
</dbReference>
<sequence length="91" mass="9967">MTEGKTLEPDLIEAVKERIKSKLSARHVPAVILPIADIPYTLTGKKVEIAVKKIISGEKVTPSGALANPASLELFYDIPELQMDNLIKSRI</sequence>
<comment type="caution">
    <text evidence="1">The sequence shown here is derived from an EMBL/GenBank/DDBJ whole genome shotgun (WGS) entry which is preliminary data.</text>
</comment>
<dbReference type="AlphaFoldDB" id="A0AAD5X839"/>
<reference evidence="1" key="1">
    <citation type="submission" date="2020-05" db="EMBL/GenBank/DDBJ databases">
        <title>Phylogenomic resolution of chytrid fungi.</title>
        <authorList>
            <person name="Stajich J.E."/>
            <person name="Amses K."/>
            <person name="Simmons R."/>
            <person name="Seto K."/>
            <person name="Myers J."/>
            <person name="Bonds A."/>
            <person name="Quandt C.A."/>
            <person name="Barry K."/>
            <person name="Liu P."/>
            <person name="Grigoriev I."/>
            <person name="Longcore J.E."/>
            <person name="James T.Y."/>
        </authorList>
    </citation>
    <scope>NUCLEOTIDE SEQUENCE</scope>
    <source>
        <strain evidence="1">JEL0318</strain>
    </source>
</reference>
<dbReference type="Gene3D" id="3.30.300.30">
    <property type="match status" value="1"/>
</dbReference>
<accession>A0AAD5X839</accession>
<evidence type="ECO:0008006" key="3">
    <source>
        <dbReference type="Google" id="ProtNLM"/>
    </source>
</evidence>
<evidence type="ECO:0000313" key="2">
    <source>
        <dbReference type="Proteomes" id="UP001212841"/>
    </source>
</evidence>
<organism evidence="1 2">
    <name type="scientific">Rhizophlyctis rosea</name>
    <dbReference type="NCBI Taxonomy" id="64517"/>
    <lineage>
        <taxon>Eukaryota</taxon>
        <taxon>Fungi</taxon>
        <taxon>Fungi incertae sedis</taxon>
        <taxon>Chytridiomycota</taxon>
        <taxon>Chytridiomycota incertae sedis</taxon>
        <taxon>Chytridiomycetes</taxon>
        <taxon>Rhizophlyctidales</taxon>
        <taxon>Rhizophlyctidaceae</taxon>
        <taxon>Rhizophlyctis</taxon>
    </lineage>
</organism>
<dbReference type="PANTHER" id="PTHR42921">
    <property type="entry name" value="ACETOACETYL-COA SYNTHETASE"/>
    <property type="match status" value="1"/>
</dbReference>
<protein>
    <recommendedName>
        <fullName evidence="3">Acetoacetyl-CoA synthetase</fullName>
    </recommendedName>
</protein>
<evidence type="ECO:0000313" key="1">
    <source>
        <dbReference type="EMBL" id="KAJ3056348.1"/>
    </source>
</evidence>
<proteinExistence type="predicted"/>
<dbReference type="GO" id="GO:0030729">
    <property type="term" value="F:acetoacetate-CoA ligase activity"/>
    <property type="evidence" value="ECO:0007669"/>
    <property type="project" value="TreeGrafter"/>
</dbReference>
<dbReference type="SUPFAM" id="SSF56801">
    <property type="entry name" value="Acetyl-CoA synthetase-like"/>
    <property type="match status" value="1"/>
</dbReference>
<dbReference type="InterPro" id="IPR045851">
    <property type="entry name" value="AMP-bd_C_sf"/>
</dbReference>
<keyword evidence="2" id="KW-1185">Reference proteome</keyword>